<dbReference type="Pfam" id="PF08242">
    <property type="entry name" value="Methyltransf_12"/>
    <property type="match status" value="1"/>
</dbReference>
<dbReference type="InterPro" id="IPR029063">
    <property type="entry name" value="SAM-dependent_MTases_sf"/>
</dbReference>
<dbReference type="Gene3D" id="3.40.50.150">
    <property type="entry name" value="Vaccinia Virus protein VP39"/>
    <property type="match status" value="1"/>
</dbReference>
<protein>
    <submittedName>
        <fullName evidence="2">Methyltransferase</fullName>
    </submittedName>
</protein>
<evidence type="ECO:0000313" key="2">
    <source>
        <dbReference type="EMBL" id="AVP97367.1"/>
    </source>
</evidence>
<keyword evidence="2" id="KW-0489">Methyltransferase</keyword>
<proteinExistence type="predicted"/>
<name>A0A2P1PR86_9GAMM</name>
<reference evidence="2 3" key="1">
    <citation type="submission" date="2018-03" db="EMBL/GenBank/DDBJ databases">
        <title>Ahniella affigens gen. nov., sp. nov., a gammaproteobacterium isolated from sandy soil near a stream.</title>
        <authorList>
            <person name="Ko Y."/>
            <person name="Kim J.-H."/>
        </authorList>
    </citation>
    <scope>NUCLEOTIDE SEQUENCE [LARGE SCALE GENOMIC DNA]</scope>
    <source>
        <strain evidence="2 3">D13</strain>
    </source>
</reference>
<dbReference type="KEGG" id="xba:C7S18_09245"/>
<feature type="domain" description="Methyltransferase type 12" evidence="1">
    <location>
        <begin position="61"/>
        <end position="146"/>
    </location>
</feature>
<evidence type="ECO:0000313" key="3">
    <source>
        <dbReference type="Proteomes" id="UP000241074"/>
    </source>
</evidence>
<dbReference type="GO" id="GO:0032259">
    <property type="term" value="P:methylation"/>
    <property type="evidence" value="ECO:0007669"/>
    <property type="project" value="UniProtKB-KW"/>
</dbReference>
<gene>
    <name evidence="2" type="ORF">C7S18_09245</name>
</gene>
<dbReference type="RefSeq" id="WP_106891291.1">
    <property type="nucleotide sequence ID" value="NZ_CP027860.1"/>
</dbReference>
<dbReference type="SUPFAM" id="SSF53335">
    <property type="entry name" value="S-adenosyl-L-methionine-dependent methyltransferases"/>
    <property type="match status" value="1"/>
</dbReference>
<keyword evidence="3" id="KW-1185">Reference proteome</keyword>
<dbReference type="CDD" id="cd02440">
    <property type="entry name" value="AdoMet_MTases"/>
    <property type="match status" value="1"/>
</dbReference>
<dbReference type="AlphaFoldDB" id="A0A2P1PR86"/>
<reference evidence="2 3" key="2">
    <citation type="submission" date="2018-03" db="EMBL/GenBank/DDBJ databases">
        <authorList>
            <person name="Keele B.F."/>
        </authorList>
    </citation>
    <scope>NUCLEOTIDE SEQUENCE [LARGE SCALE GENOMIC DNA]</scope>
    <source>
        <strain evidence="2 3">D13</strain>
    </source>
</reference>
<dbReference type="Proteomes" id="UP000241074">
    <property type="component" value="Chromosome"/>
</dbReference>
<sequence>MNLKPPKAKTGADKQYDQAYFDRWYRDQGTRVKSSAVMARKVAMAVAVAEHYLERPVRSVLDVGCGEGVFGEALAQIRPKCHYLGLDSSEYAVGRFGLKRNLRLLDFADLAVQRFDRSFDLLVCSDVMHYVPTKALVAGLSGFDELCHGIGFFEVFCKGDHFVGDLEGFVYRPASWYRRVFLEAGFAPLGTHFYLSPSLRGAATRLELASI</sequence>
<organism evidence="2 3">
    <name type="scientific">Ahniella affigens</name>
    <dbReference type="NCBI Taxonomy" id="2021234"/>
    <lineage>
        <taxon>Bacteria</taxon>
        <taxon>Pseudomonadati</taxon>
        <taxon>Pseudomonadota</taxon>
        <taxon>Gammaproteobacteria</taxon>
        <taxon>Lysobacterales</taxon>
        <taxon>Rhodanobacteraceae</taxon>
        <taxon>Ahniella</taxon>
    </lineage>
</organism>
<dbReference type="EMBL" id="CP027860">
    <property type="protein sequence ID" value="AVP97367.1"/>
    <property type="molecule type" value="Genomic_DNA"/>
</dbReference>
<dbReference type="InterPro" id="IPR013217">
    <property type="entry name" value="Methyltransf_12"/>
</dbReference>
<evidence type="ECO:0000259" key="1">
    <source>
        <dbReference type="Pfam" id="PF08242"/>
    </source>
</evidence>
<accession>A0A2P1PR86</accession>
<dbReference type="GO" id="GO:0008168">
    <property type="term" value="F:methyltransferase activity"/>
    <property type="evidence" value="ECO:0007669"/>
    <property type="project" value="UniProtKB-KW"/>
</dbReference>
<keyword evidence="2" id="KW-0808">Transferase</keyword>
<dbReference type="OrthoDB" id="9801609at2"/>